<protein>
    <submittedName>
        <fullName evidence="1">Uncharacterized protein</fullName>
    </submittedName>
</protein>
<keyword evidence="2" id="KW-1185">Reference proteome</keyword>
<dbReference type="Proteomes" id="UP000611640">
    <property type="component" value="Chromosome"/>
</dbReference>
<evidence type="ECO:0000313" key="1">
    <source>
        <dbReference type="EMBL" id="BCJ36445.1"/>
    </source>
</evidence>
<dbReference type="AlphaFoldDB" id="A0A7R7DRB4"/>
<reference evidence="1 2" key="1">
    <citation type="submission" date="2020-08" db="EMBL/GenBank/DDBJ databases">
        <title>Whole genome shotgun sequence of Actinocatenispora thailandica NBRC 105041.</title>
        <authorList>
            <person name="Komaki H."/>
            <person name="Tamura T."/>
        </authorList>
    </citation>
    <scope>NUCLEOTIDE SEQUENCE [LARGE SCALE GENOMIC DNA]</scope>
    <source>
        <strain evidence="1 2">NBRC 105041</strain>
    </source>
</reference>
<dbReference type="RefSeq" id="WP_203962819.1">
    <property type="nucleotide sequence ID" value="NZ_AP023355.1"/>
</dbReference>
<dbReference type="KEGG" id="atl:Athai_39480"/>
<organism evidence="1 2">
    <name type="scientific">Actinocatenispora thailandica</name>
    <dbReference type="NCBI Taxonomy" id="227318"/>
    <lineage>
        <taxon>Bacteria</taxon>
        <taxon>Bacillati</taxon>
        <taxon>Actinomycetota</taxon>
        <taxon>Actinomycetes</taxon>
        <taxon>Micromonosporales</taxon>
        <taxon>Micromonosporaceae</taxon>
        <taxon>Actinocatenispora</taxon>
    </lineage>
</organism>
<sequence length="108" mass="11839">MTRPELAARPGWRRTGDGRFPAAARVDGRWWVLRLNGFPDHPLWTLFVAGAVRYDLDTTPVGWDHPLDRSAPALPDEVAATVLAPVRPFAAYGSEHGQPCDGPFCCDG</sequence>
<accession>A0A7R7DRB4</accession>
<dbReference type="EMBL" id="AP023355">
    <property type="protein sequence ID" value="BCJ36445.1"/>
    <property type="molecule type" value="Genomic_DNA"/>
</dbReference>
<name>A0A7R7DRB4_9ACTN</name>
<proteinExistence type="predicted"/>
<gene>
    <name evidence="1" type="ORF">Athai_39480</name>
</gene>
<evidence type="ECO:0000313" key="2">
    <source>
        <dbReference type="Proteomes" id="UP000611640"/>
    </source>
</evidence>